<name>A0AA40VSC4_9NOST</name>
<sequence>MLRKRCNQFFQRQYMLVATAAISLTIAITARPAKSAVVALSDDNSIVAFDPDKSDNPANNGLIFWTVDDVNQLFQNQFWYRIGSQGRENSLNTLNLIRLEQSQPADKQLSVAYAGTGFEVTLDLTLDGGALGSGSSNLFENIRIKNTGSEQLDFHLFNYTDFDLNENGQQDTIKIGSNKAQQFDTFTWATEVIDPVASYYQVSPFSKILEALEDDAPTTLNNFSGPLTGENSYAFQWDFKLDQEKSFSIKNYKSIKPVPEPTIIPGLIVFGSLMWLWRSRQALRRSTNS</sequence>
<gene>
    <name evidence="2" type="ORF">FNW02_19995</name>
</gene>
<organism evidence="2 3">
    <name type="scientific">Komarekiella delphini-convector SJRDD-AB1</name>
    <dbReference type="NCBI Taxonomy" id="2593771"/>
    <lineage>
        <taxon>Bacteria</taxon>
        <taxon>Bacillati</taxon>
        <taxon>Cyanobacteriota</taxon>
        <taxon>Cyanophyceae</taxon>
        <taxon>Nostocales</taxon>
        <taxon>Nostocaceae</taxon>
        <taxon>Komarekiella</taxon>
        <taxon>Komarekiella delphini-convector</taxon>
    </lineage>
</organism>
<evidence type="ECO:0000256" key="1">
    <source>
        <dbReference type="SAM" id="SignalP"/>
    </source>
</evidence>
<keyword evidence="1" id="KW-0732">Signal</keyword>
<protein>
    <recommendedName>
        <fullName evidence="4">PEP-CTERM sorting domain-containing protein</fullName>
    </recommendedName>
</protein>
<feature type="signal peptide" evidence="1">
    <location>
        <begin position="1"/>
        <end position="35"/>
    </location>
</feature>
<proteinExistence type="predicted"/>
<accession>A0AA40VSC4</accession>
<dbReference type="AlphaFoldDB" id="A0AA40VSC4"/>
<evidence type="ECO:0000313" key="3">
    <source>
        <dbReference type="Proteomes" id="UP001165986"/>
    </source>
</evidence>
<reference evidence="2" key="1">
    <citation type="submission" date="2019-07" db="EMBL/GenBank/DDBJ databases">
        <title>Toxilogical consequences of a new and cryptic species of cyanobacteria (Komarekiella delphini-convector) recovered from the epidermis of a bottlenose dolphin and 1500 ft. in the air.</title>
        <authorList>
            <person name="Brown A.O."/>
            <person name="Dvorak P."/>
            <person name="Villanueva C.D."/>
            <person name="Foss A.J."/>
            <person name="Garvey A.D."/>
            <person name="Gibson Q.A."/>
            <person name="Johansen J.R."/>
            <person name="Casamatta D.A."/>
        </authorList>
    </citation>
    <scope>NUCLEOTIDE SEQUENCE</scope>
    <source>
        <strain evidence="2">SJRDD-AB1</strain>
    </source>
</reference>
<dbReference type="Proteomes" id="UP001165986">
    <property type="component" value="Unassembled WGS sequence"/>
</dbReference>
<evidence type="ECO:0008006" key="4">
    <source>
        <dbReference type="Google" id="ProtNLM"/>
    </source>
</evidence>
<dbReference type="RefSeq" id="WP_191759260.1">
    <property type="nucleotide sequence ID" value="NZ_VJXY01000022.1"/>
</dbReference>
<feature type="chain" id="PRO_5041457984" description="PEP-CTERM sorting domain-containing protein" evidence="1">
    <location>
        <begin position="36"/>
        <end position="289"/>
    </location>
</feature>
<dbReference type="EMBL" id="VJXY01000022">
    <property type="protein sequence ID" value="MBD6618045.1"/>
    <property type="molecule type" value="Genomic_DNA"/>
</dbReference>
<evidence type="ECO:0000313" key="2">
    <source>
        <dbReference type="EMBL" id="MBD6618045.1"/>
    </source>
</evidence>
<comment type="caution">
    <text evidence="2">The sequence shown here is derived from an EMBL/GenBank/DDBJ whole genome shotgun (WGS) entry which is preliminary data.</text>
</comment>
<keyword evidence="3" id="KW-1185">Reference proteome</keyword>